<dbReference type="EMBL" id="BTRK01000004">
    <property type="protein sequence ID" value="GMR47685.1"/>
    <property type="molecule type" value="Genomic_DNA"/>
</dbReference>
<gene>
    <name evidence="2" type="ORF">PMAYCL1PPCAC_17880</name>
</gene>
<evidence type="ECO:0000256" key="1">
    <source>
        <dbReference type="ARBA" id="ARBA00023157"/>
    </source>
</evidence>
<name>A0AAN5I117_9BILA</name>
<accession>A0AAN5I117</accession>
<evidence type="ECO:0008006" key="4">
    <source>
        <dbReference type="Google" id="ProtNLM"/>
    </source>
</evidence>
<evidence type="ECO:0000313" key="3">
    <source>
        <dbReference type="Proteomes" id="UP001328107"/>
    </source>
</evidence>
<dbReference type="AlphaFoldDB" id="A0AAN5I117"/>
<keyword evidence="1" id="KW-1015">Disulfide bond</keyword>
<sequence length="228" mass="24689">GSTTSGPNACKYITDIDNAVVTYSCSGDIIVGCVAEIICKDGFVIYTNTTTVPNKKYNCTDMKEWKDTTTGVTLDENEAKGFCQLPTTTPTPFKGSTTSGPNACKYITDIDNAVVTYSCSGDIIVGCVAEIICKDGFVIYTNTTTVPNKKYNCTDMKEWKDTTTGVTLDEKKAKGFCQLPTTTPTPFTGSTGEHDVHLFHVTRFMSVVSSLCSSFSSRTQSVYSEFAL</sequence>
<dbReference type="InterPro" id="IPR035976">
    <property type="entry name" value="Sushi/SCR/CCP_sf"/>
</dbReference>
<protein>
    <recommendedName>
        <fullName evidence="4">Sushi domain-containing protein</fullName>
    </recommendedName>
</protein>
<dbReference type="SUPFAM" id="SSF57535">
    <property type="entry name" value="Complement control module/SCR domain"/>
    <property type="match status" value="2"/>
</dbReference>
<organism evidence="2 3">
    <name type="scientific">Pristionchus mayeri</name>
    <dbReference type="NCBI Taxonomy" id="1317129"/>
    <lineage>
        <taxon>Eukaryota</taxon>
        <taxon>Metazoa</taxon>
        <taxon>Ecdysozoa</taxon>
        <taxon>Nematoda</taxon>
        <taxon>Chromadorea</taxon>
        <taxon>Rhabditida</taxon>
        <taxon>Rhabditina</taxon>
        <taxon>Diplogasteromorpha</taxon>
        <taxon>Diplogasteroidea</taxon>
        <taxon>Neodiplogasteridae</taxon>
        <taxon>Pristionchus</taxon>
    </lineage>
</organism>
<reference evidence="3" key="1">
    <citation type="submission" date="2022-10" db="EMBL/GenBank/DDBJ databases">
        <title>Genome assembly of Pristionchus species.</title>
        <authorList>
            <person name="Yoshida K."/>
            <person name="Sommer R.J."/>
        </authorList>
    </citation>
    <scope>NUCLEOTIDE SEQUENCE [LARGE SCALE GENOMIC DNA]</scope>
    <source>
        <strain evidence="3">RS5460</strain>
    </source>
</reference>
<evidence type="ECO:0000313" key="2">
    <source>
        <dbReference type="EMBL" id="GMR47685.1"/>
    </source>
</evidence>
<proteinExistence type="predicted"/>
<feature type="non-terminal residue" evidence="2">
    <location>
        <position position="1"/>
    </location>
</feature>
<keyword evidence="3" id="KW-1185">Reference proteome</keyword>
<dbReference type="Proteomes" id="UP001328107">
    <property type="component" value="Unassembled WGS sequence"/>
</dbReference>
<comment type="caution">
    <text evidence="2">The sequence shown here is derived from an EMBL/GenBank/DDBJ whole genome shotgun (WGS) entry which is preliminary data.</text>
</comment>